<evidence type="ECO:0008006" key="4">
    <source>
        <dbReference type="Google" id="ProtNLM"/>
    </source>
</evidence>
<dbReference type="OrthoDB" id="513456at2"/>
<name>K9PBG3_CYAGP</name>
<dbReference type="EMBL" id="CP003495">
    <property type="protein sequence ID" value="AFY30086.1"/>
    <property type="molecule type" value="Genomic_DNA"/>
</dbReference>
<dbReference type="STRING" id="292564.Cyagr_3002"/>
<dbReference type="PANTHER" id="PTHR35550">
    <property type="match status" value="1"/>
</dbReference>
<proteinExistence type="predicted"/>
<sequence length="158" mass="17494">MTSTPSPPPASAVPDGAAGANVVVLRPRAWVPLGLLGLAVATLELRPLWGPALWPALAMGLMGLFLLLQTALLRLRFAADALLVSRGETVIRRFPYDEWIGWRVWWPALPVLFYFREQKSLHLLPMLFDATALREELERRLPPAPSPEPPAVLPPRLP</sequence>
<dbReference type="InterPro" id="IPR021467">
    <property type="entry name" value="DUF3119"/>
</dbReference>
<dbReference type="HOGENOM" id="CLU_108245_0_0_3"/>
<keyword evidence="1" id="KW-1133">Transmembrane helix</keyword>
<gene>
    <name evidence="2" type="ordered locus">Cyagr_3002</name>
</gene>
<feature type="transmembrane region" description="Helical" evidence="1">
    <location>
        <begin position="52"/>
        <end position="73"/>
    </location>
</feature>
<dbReference type="PANTHER" id="PTHR35550:SF2">
    <property type="entry name" value="OS05G0401200 PROTEIN"/>
    <property type="match status" value="1"/>
</dbReference>
<dbReference type="eggNOG" id="ENOG50318U5">
    <property type="taxonomic scope" value="Bacteria"/>
</dbReference>
<dbReference type="Proteomes" id="UP000010388">
    <property type="component" value="Chromosome"/>
</dbReference>
<keyword evidence="1" id="KW-0472">Membrane</keyword>
<evidence type="ECO:0000256" key="1">
    <source>
        <dbReference type="SAM" id="Phobius"/>
    </source>
</evidence>
<evidence type="ECO:0000313" key="2">
    <source>
        <dbReference type="EMBL" id="AFY30086.1"/>
    </source>
</evidence>
<dbReference type="Pfam" id="PF11317">
    <property type="entry name" value="DUF3119"/>
    <property type="match status" value="1"/>
</dbReference>
<reference evidence="3" key="1">
    <citation type="journal article" date="2013" name="Proc. Natl. Acad. Sci. U.S.A.">
        <title>Improving the coverage of the cyanobacterial phylum using diversity-driven genome sequencing.</title>
        <authorList>
            <person name="Shih P.M."/>
            <person name="Wu D."/>
            <person name="Latifi A."/>
            <person name="Axen S.D."/>
            <person name="Fewer D.P."/>
            <person name="Talla E."/>
            <person name="Calteau A."/>
            <person name="Cai F."/>
            <person name="Tandeau de Marsac N."/>
            <person name="Rippka R."/>
            <person name="Herdman M."/>
            <person name="Sivonen K."/>
            <person name="Coursin T."/>
            <person name="Laurent T."/>
            <person name="Goodwin L."/>
            <person name="Nolan M."/>
            <person name="Davenport K.W."/>
            <person name="Han C.S."/>
            <person name="Rubin E.M."/>
            <person name="Eisen J.A."/>
            <person name="Woyke T."/>
            <person name="Gugger M."/>
            <person name="Kerfeld C.A."/>
        </authorList>
    </citation>
    <scope>NUCLEOTIDE SEQUENCE [LARGE SCALE GENOMIC DNA]</scope>
    <source>
        <strain evidence="3">ATCC 27147 / PCC 6307</strain>
    </source>
</reference>
<keyword evidence="1" id="KW-0812">Transmembrane</keyword>
<organism evidence="2 3">
    <name type="scientific">Cyanobium gracile (strain ATCC 27147 / PCC 6307)</name>
    <dbReference type="NCBI Taxonomy" id="292564"/>
    <lineage>
        <taxon>Bacteria</taxon>
        <taxon>Bacillati</taxon>
        <taxon>Cyanobacteriota</taxon>
        <taxon>Cyanophyceae</taxon>
        <taxon>Synechococcales</taxon>
        <taxon>Prochlorococcaceae</taxon>
        <taxon>Cyanobium</taxon>
    </lineage>
</organism>
<dbReference type="AlphaFoldDB" id="K9PBG3"/>
<protein>
    <recommendedName>
        <fullName evidence="4">DUF3119 domain-containing protein</fullName>
    </recommendedName>
</protein>
<dbReference type="KEGG" id="cgc:Cyagr_3002"/>
<dbReference type="RefSeq" id="WP_015110520.1">
    <property type="nucleotide sequence ID" value="NC_019675.1"/>
</dbReference>
<evidence type="ECO:0000313" key="3">
    <source>
        <dbReference type="Proteomes" id="UP000010388"/>
    </source>
</evidence>
<accession>K9PBG3</accession>